<dbReference type="Pfam" id="PF17177">
    <property type="entry name" value="PPR_long"/>
    <property type="match status" value="1"/>
</dbReference>
<feature type="region of interest" description="Disordered" evidence="3">
    <location>
        <begin position="228"/>
        <end position="268"/>
    </location>
</feature>
<dbReference type="PANTHER" id="PTHR47936">
    <property type="entry name" value="PPR_LONG DOMAIN-CONTAINING PROTEIN"/>
    <property type="match status" value="1"/>
</dbReference>
<dbReference type="PANTHER" id="PTHR47936:SF1">
    <property type="entry name" value="PENTATRICOPEPTIDE REPEAT-CONTAINING PROTEIN GUN1, CHLOROPLASTIC"/>
    <property type="match status" value="1"/>
</dbReference>
<keyword evidence="6" id="KW-1185">Reference proteome</keyword>
<dbReference type="Gene3D" id="1.25.40.10">
    <property type="entry name" value="Tetratricopeptide repeat domain"/>
    <property type="match status" value="2"/>
</dbReference>
<organism evidence="5 6">
    <name type="scientific">Perkinsus chesapeaki</name>
    <name type="common">Clam parasite</name>
    <name type="synonym">Perkinsus andrewsi</name>
    <dbReference type="NCBI Taxonomy" id="330153"/>
    <lineage>
        <taxon>Eukaryota</taxon>
        <taxon>Sar</taxon>
        <taxon>Alveolata</taxon>
        <taxon>Perkinsozoa</taxon>
        <taxon>Perkinsea</taxon>
        <taxon>Perkinsida</taxon>
        <taxon>Perkinsidae</taxon>
        <taxon>Perkinsus</taxon>
    </lineage>
</organism>
<feature type="compositionally biased region" description="Basic and acidic residues" evidence="3">
    <location>
        <begin position="239"/>
        <end position="258"/>
    </location>
</feature>
<dbReference type="Pfam" id="PF13812">
    <property type="entry name" value="PPR_3"/>
    <property type="match status" value="1"/>
</dbReference>
<dbReference type="Proteomes" id="UP000591131">
    <property type="component" value="Unassembled WGS sequence"/>
</dbReference>
<feature type="repeat" description="PPR" evidence="2">
    <location>
        <begin position="579"/>
        <end position="613"/>
    </location>
</feature>
<dbReference type="OrthoDB" id="185373at2759"/>
<dbReference type="AlphaFoldDB" id="A0A7J6MEI4"/>
<evidence type="ECO:0000313" key="5">
    <source>
        <dbReference type="EMBL" id="KAF4669965.1"/>
    </source>
</evidence>
<keyword evidence="1" id="KW-0677">Repeat</keyword>
<reference evidence="5 6" key="1">
    <citation type="submission" date="2020-04" db="EMBL/GenBank/DDBJ databases">
        <title>Perkinsus chesapeaki whole genome sequence.</title>
        <authorList>
            <person name="Bogema D.R."/>
        </authorList>
    </citation>
    <scope>NUCLEOTIDE SEQUENCE [LARGE SCALE GENOMIC DNA]</scope>
    <source>
        <strain evidence="5">ATCC PRA-425</strain>
    </source>
</reference>
<dbReference type="EMBL" id="JAAPAO010000161">
    <property type="protein sequence ID" value="KAF4669965.1"/>
    <property type="molecule type" value="Genomic_DNA"/>
</dbReference>
<protein>
    <recommendedName>
        <fullName evidence="4">PROP1-like PPR domain-containing protein</fullName>
    </recommendedName>
</protein>
<dbReference type="PROSITE" id="PS51375">
    <property type="entry name" value="PPR"/>
    <property type="match status" value="2"/>
</dbReference>
<evidence type="ECO:0000313" key="6">
    <source>
        <dbReference type="Proteomes" id="UP000591131"/>
    </source>
</evidence>
<name>A0A7J6MEI4_PERCH</name>
<evidence type="ECO:0000256" key="2">
    <source>
        <dbReference type="PROSITE-ProRule" id="PRU00708"/>
    </source>
</evidence>
<feature type="domain" description="PROP1-like PPR" evidence="4">
    <location>
        <begin position="521"/>
        <end position="672"/>
    </location>
</feature>
<evidence type="ECO:0000256" key="3">
    <source>
        <dbReference type="SAM" id="MobiDB-lite"/>
    </source>
</evidence>
<evidence type="ECO:0000256" key="1">
    <source>
        <dbReference type="ARBA" id="ARBA00022737"/>
    </source>
</evidence>
<sequence>MTTLIGSSVGLHRPVLLKSFIRGYAQATAAAARRTSSSSAGATFYRSNFFDAPTLSKRPKRKAPLGHFKPWVIKGREGRRLAPEEQRVVRGINAGMSVVRGSADSLGATDPRSSLIESSSDIASSARDFPDLSTPEGRKRLEAIQQRNSSRLRRMVVRPVADMPRDHRVLIQGGGESMHLEDLGLPASSVFREDGVQKVKDLYRRKMGDKVPASEWFWHKKRRQRKKEAGTLEWSGEWADGRTFNEKGPESKPKKSHEEEDSPGALMGGIVDLVGKQPSEISARTRESVSPTRFARKYLGDPKSVDINAEAAAIQDCLPKKKTTEKTEPAEYERMEKGRYNKEEKEPMVDDSALTATDKKLITDVGANIIGQLRAAAAKYAATGISPDMLLREGYCGTGGGIEHTRRAQELAAQKRGSFVKLLESGEGSTESINFLVRSIGSRIAMERRPKKKVKLLAKALQIHDKMIEHGFETNEGTYVSLMIACDDNAELARKVYLKMREQLIAPSQKVYGALIKAHIRAHDVTSGFALLRKMEDEGLKAGVEIYTMLIDGLVKSGKYEVAWEQFWDARSFKEIHPDSVLFTVMIKACRKKEECERAMGIFEDMKQSGQFPTDITYQELILCYSTDKYFAPRAFEIWNQMQAEDMPMTIPIARGLLQACATLGDVPRLQATVRAIRLAGIPMNTQMHGLCIRVFGSAMQLKGTTDFERVSHLRCAWHIIAALRESNNKLTADVLDEITKVYAAGGFASHAIDMVQQYASFGVSPTVRTYETLLRMLGKGMGDNARFMALYKQMKEHFKAIELKKYELEKAKEPHGENALVQVGKSDAVAPYDPEACPSRMSEEMLRLALDVAMNSKSSRATLAVLDDMYARGVMPLPYQAGRLAKVGRKVVQLHHMIGKLVAKNRQQMFEKVSKRKKLDELEIRQHELLLAKEGLTTRDATPLHDARERYWDHIGRKTGGKDPSLPYEQYRQMKKKGGEFYAKMRDKPQPNLIAERFI</sequence>
<proteinExistence type="predicted"/>
<accession>A0A7J6MEI4</accession>
<evidence type="ECO:0000259" key="4">
    <source>
        <dbReference type="Pfam" id="PF17177"/>
    </source>
</evidence>
<dbReference type="InterPro" id="IPR033443">
    <property type="entry name" value="PROP1-like_PPR_dom"/>
</dbReference>
<dbReference type="InterPro" id="IPR002885">
    <property type="entry name" value="PPR_rpt"/>
</dbReference>
<comment type="caution">
    <text evidence="5">The sequence shown here is derived from an EMBL/GenBank/DDBJ whole genome shotgun (WGS) entry which is preliminary data.</text>
</comment>
<dbReference type="InterPro" id="IPR011990">
    <property type="entry name" value="TPR-like_helical_dom_sf"/>
</dbReference>
<feature type="repeat" description="PPR" evidence="2">
    <location>
        <begin position="508"/>
        <end position="542"/>
    </location>
</feature>
<gene>
    <name evidence="5" type="ORF">FOL47_002299</name>
</gene>